<dbReference type="AlphaFoldDB" id="A0A7Z0GM12"/>
<protein>
    <submittedName>
        <fullName evidence="2">Branched-subunit amino acid transport protein AzlD</fullName>
    </submittedName>
</protein>
<dbReference type="InterPro" id="IPR008407">
    <property type="entry name" value="Brnchd-chn_aa_trnsp_AzlD"/>
</dbReference>
<evidence type="ECO:0000313" key="3">
    <source>
        <dbReference type="Proteomes" id="UP000535437"/>
    </source>
</evidence>
<keyword evidence="1" id="KW-1133">Transmembrane helix</keyword>
<dbReference type="RefSeq" id="WP_179541720.1">
    <property type="nucleotide sequence ID" value="NZ_BAAALL010000006.1"/>
</dbReference>
<proteinExistence type="predicted"/>
<organism evidence="2 3">
    <name type="scientific">Nesterenkonia xinjiangensis</name>
    <dbReference type="NCBI Taxonomy" id="225327"/>
    <lineage>
        <taxon>Bacteria</taxon>
        <taxon>Bacillati</taxon>
        <taxon>Actinomycetota</taxon>
        <taxon>Actinomycetes</taxon>
        <taxon>Micrococcales</taxon>
        <taxon>Micrococcaceae</taxon>
        <taxon>Nesterenkonia</taxon>
    </lineage>
</organism>
<keyword evidence="1" id="KW-0472">Membrane</keyword>
<dbReference type="EMBL" id="JACCFY010000001">
    <property type="protein sequence ID" value="NYJ78372.1"/>
    <property type="molecule type" value="Genomic_DNA"/>
</dbReference>
<sequence>MPEVGYILMAVGVVFAVTFTLRALPFALLAPLRESVFLRSLGWWMPAGVMVILAGVTLQKSAGESWEHLPHALVAGAVTVGVHLGCGRNTLVSVGAGTATFVGLVATF</sequence>
<name>A0A7Z0GM12_9MICC</name>
<evidence type="ECO:0000256" key="1">
    <source>
        <dbReference type="SAM" id="Phobius"/>
    </source>
</evidence>
<feature type="transmembrane region" description="Helical" evidence="1">
    <location>
        <begin position="6"/>
        <end position="29"/>
    </location>
</feature>
<accession>A0A7Z0GM12</accession>
<keyword evidence="1" id="KW-0812">Transmembrane</keyword>
<gene>
    <name evidence="2" type="ORF">HNR09_001783</name>
</gene>
<evidence type="ECO:0000313" key="2">
    <source>
        <dbReference type="EMBL" id="NYJ78372.1"/>
    </source>
</evidence>
<keyword evidence="3" id="KW-1185">Reference proteome</keyword>
<feature type="transmembrane region" description="Helical" evidence="1">
    <location>
        <begin position="41"/>
        <end position="58"/>
    </location>
</feature>
<reference evidence="2 3" key="1">
    <citation type="submission" date="2020-07" db="EMBL/GenBank/DDBJ databases">
        <title>Sequencing the genomes of 1000 actinobacteria strains.</title>
        <authorList>
            <person name="Klenk H.-P."/>
        </authorList>
    </citation>
    <scope>NUCLEOTIDE SEQUENCE [LARGE SCALE GENOMIC DNA]</scope>
    <source>
        <strain evidence="2 3">DSM 15475</strain>
    </source>
</reference>
<dbReference type="Pfam" id="PF05437">
    <property type="entry name" value="AzlD"/>
    <property type="match status" value="1"/>
</dbReference>
<comment type="caution">
    <text evidence="2">The sequence shown here is derived from an EMBL/GenBank/DDBJ whole genome shotgun (WGS) entry which is preliminary data.</text>
</comment>
<dbReference type="Proteomes" id="UP000535437">
    <property type="component" value="Unassembled WGS sequence"/>
</dbReference>